<name>A0A430AGG7_9ENTE</name>
<dbReference type="Proteomes" id="UP000288669">
    <property type="component" value="Unassembled WGS sequence"/>
</dbReference>
<proteinExistence type="predicted"/>
<evidence type="ECO:0000313" key="2">
    <source>
        <dbReference type="EMBL" id="RSU07019.1"/>
    </source>
</evidence>
<accession>A0A430AGG7</accession>
<sequence>MKRKRNQIRKSKGSLIIESYLSVIILGTMWSVLGMGMIRINHQTHEKFARLEAYRAAYEMSEEMKVNKAVQSYEKKVQKERFRCVYLPQREIEVCYGKNKISLQLLQIK</sequence>
<dbReference type="EMBL" id="NGJZ01000002">
    <property type="protein sequence ID" value="RSU07019.1"/>
    <property type="molecule type" value="Genomic_DNA"/>
</dbReference>
<dbReference type="AlphaFoldDB" id="A0A430AGG7"/>
<feature type="transmembrane region" description="Helical" evidence="1">
    <location>
        <begin position="20"/>
        <end position="40"/>
    </location>
</feature>
<keyword evidence="1" id="KW-1133">Transmembrane helix</keyword>
<keyword evidence="1" id="KW-0812">Transmembrane</keyword>
<keyword evidence="1" id="KW-0472">Membrane</keyword>
<reference evidence="2 3" key="1">
    <citation type="submission" date="2017-05" db="EMBL/GenBank/DDBJ databases">
        <title>Vagococcus spp. assemblies.</title>
        <authorList>
            <person name="Gulvik C.A."/>
        </authorList>
    </citation>
    <scope>NUCLEOTIDE SEQUENCE [LARGE SCALE GENOMIC DNA]</scope>
    <source>
        <strain evidence="2 3">DSM 24756</strain>
    </source>
</reference>
<dbReference type="RefSeq" id="WP_126824332.1">
    <property type="nucleotide sequence ID" value="NZ_JBHLWU010000002.1"/>
</dbReference>
<gene>
    <name evidence="2" type="ORF">CBF30_07100</name>
</gene>
<comment type="caution">
    <text evidence="2">The sequence shown here is derived from an EMBL/GenBank/DDBJ whole genome shotgun (WGS) entry which is preliminary data.</text>
</comment>
<evidence type="ECO:0000313" key="3">
    <source>
        <dbReference type="Proteomes" id="UP000288669"/>
    </source>
</evidence>
<keyword evidence="3" id="KW-1185">Reference proteome</keyword>
<protein>
    <submittedName>
        <fullName evidence="2">Uncharacterized protein</fullName>
    </submittedName>
</protein>
<evidence type="ECO:0000256" key="1">
    <source>
        <dbReference type="SAM" id="Phobius"/>
    </source>
</evidence>
<organism evidence="2 3">
    <name type="scientific">Vagococcus entomophilus</name>
    <dbReference type="NCBI Taxonomy" id="1160095"/>
    <lineage>
        <taxon>Bacteria</taxon>
        <taxon>Bacillati</taxon>
        <taxon>Bacillota</taxon>
        <taxon>Bacilli</taxon>
        <taxon>Lactobacillales</taxon>
        <taxon>Enterococcaceae</taxon>
        <taxon>Vagococcus</taxon>
    </lineage>
</organism>